<keyword evidence="2" id="KW-0732">Signal</keyword>
<gene>
    <name evidence="3" type="ORF">F1599_24355</name>
</gene>
<dbReference type="AlphaFoldDB" id="A0A5M7ZZC9"/>
<feature type="compositionally biased region" description="Polar residues" evidence="1">
    <location>
        <begin position="66"/>
        <end position="76"/>
    </location>
</feature>
<dbReference type="InterPro" id="IPR059225">
    <property type="entry name" value="BspC"/>
</dbReference>
<sequence length="269" mass="27640">MRLRALAAAAAALMLAACATAPSESGDTAGQQAQAPAASPAPQAPAPAPRGATSYSDKQAVPPPDNDNSPTKTVTLPPTGRVSLAEYRAQMRQQLMRSENASADVADCAAHASWVVPRSATYDALRIPTGALASGQASVESWEGRFSRGKQAVPVTSVVTFSAAAHRRNGQSRWDPVKVRCGYDDGMMLAYELLDDDGDIIVEPAAKPAVSVAPRNATAKGRKAKATRSSRSGKTAASAKSSGGTKKAAAKSGASSSSKSTKKTSKSSR</sequence>
<feature type="region of interest" description="Disordered" evidence="1">
    <location>
        <begin position="209"/>
        <end position="269"/>
    </location>
</feature>
<dbReference type="EMBL" id="VWRN01000071">
    <property type="protein sequence ID" value="KAA6116768.1"/>
    <property type="molecule type" value="Genomic_DNA"/>
</dbReference>
<feature type="signal peptide" evidence="2">
    <location>
        <begin position="1"/>
        <end position="21"/>
    </location>
</feature>
<feature type="chain" id="PRO_5024315599" description="Lipoprotein transmembrane" evidence="2">
    <location>
        <begin position="22"/>
        <end position="269"/>
    </location>
</feature>
<feature type="compositionally biased region" description="Low complexity" evidence="1">
    <location>
        <begin position="29"/>
        <end position="41"/>
    </location>
</feature>
<comment type="caution">
    <text evidence="3">The sequence shown here is derived from an EMBL/GenBank/DDBJ whole genome shotgun (WGS) entry which is preliminary data.</text>
</comment>
<keyword evidence="4" id="KW-1185">Reference proteome</keyword>
<organism evidence="3 4">
    <name type="scientific">Cupriavidus cauae</name>
    <dbReference type="NCBI Taxonomy" id="2608999"/>
    <lineage>
        <taxon>Bacteria</taxon>
        <taxon>Pseudomonadati</taxon>
        <taxon>Pseudomonadota</taxon>
        <taxon>Betaproteobacteria</taxon>
        <taxon>Burkholderiales</taxon>
        <taxon>Burkholderiaceae</taxon>
        <taxon>Cupriavidus</taxon>
    </lineage>
</organism>
<feature type="compositionally biased region" description="Low complexity" evidence="1">
    <location>
        <begin position="229"/>
        <end position="259"/>
    </location>
</feature>
<reference evidence="3 4" key="1">
    <citation type="submission" date="2019-09" db="EMBL/GenBank/DDBJ databases">
        <title>Isolation of a novel species in the genus Cupriavidus from patients with sepsis using whole genome sequencing.</title>
        <authorList>
            <person name="Kweon O.J."/>
            <person name="Lee M.-K."/>
        </authorList>
    </citation>
    <scope>NUCLEOTIDE SEQUENCE [LARGE SCALE GENOMIC DNA]</scope>
    <source>
        <strain evidence="3 4">MKL-01</strain>
    </source>
</reference>
<evidence type="ECO:0000256" key="2">
    <source>
        <dbReference type="SAM" id="SignalP"/>
    </source>
</evidence>
<evidence type="ECO:0000313" key="4">
    <source>
        <dbReference type="Proteomes" id="UP000324324"/>
    </source>
</evidence>
<evidence type="ECO:0000313" key="3">
    <source>
        <dbReference type="EMBL" id="KAA6116768.1"/>
    </source>
</evidence>
<evidence type="ECO:0008006" key="5">
    <source>
        <dbReference type="Google" id="ProtNLM"/>
    </source>
</evidence>
<feature type="compositionally biased region" description="Basic residues" evidence="1">
    <location>
        <begin position="260"/>
        <end position="269"/>
    </location>
</feature>
<protein>
    <recommendedName>
        <fullName evidence="5">Lipoprotein transmembrane</fullName>
    </recommendedName>
</protein>
<dbReference type="NCBIfam" id="NF047384">
    <property type="entry name" value="BspC_dom"/>
    <property type="match status" value="1"/>
</dbReference>
<evidence type="ECO:0000256" key="1">
    <source>
        <dbReference type="SAM" id="MobiDB-lite"/>
    </source>
</evidence>
<dbReference type="PROSITE" id="PS51257">
    <property type="entry name" value="PROKAR_LIPOPROTEIN"/>
    <property type="match status" value="1"/>
</dbReference>
<proteinExistence type="predicted"/>
<dbReference type="Proteomes" id="UP000324324">
    <property type="component" value="Unassembled WGS sequence"/>
</dbReference>
<name>A0A5M7ZZC9_9BURK</name>
<feature type="region of interest" description="Disordered" evidence="1">
    <location>
        <begin position="20"/>
        <end position="81"/>
    </location>
</feature>
<accession>A0A5M7ZZC9</accession>